<dbReference type="Proteomes" id="UP000008458">
    <property type="component" value="Chromosome"/>
</dbReference>
<reference key="2">
    <citation type="journal article" date="2011" name="Extremophiles">
        <title>Genomic analyses of Acidianus hospitalis W1 a host for studying crenarchaeal virus and plasmid life cycles.</title>
        <authorList>
            <person name="You X.Y."/>
            <person name="Liu C."/>
            <person name="Wang S.Y."/>
            <person name="Jiang C.Y."/>
            <person name="Shah S.A."/>
            <person name="Prangishvili D."/>
            <person name="Liu S.J."/>
            <person name="Garrett R.A."/>
        </authorList>
    </citation>
    <scope>NUCLEOTIDE SEQUENCE</scope>
    <source>
        <strain>W1</strain>
    </source>
</reference>
<dbReference type="GeneID" id="67200062"/>
<dbReference type="EMBL" id="CP002535">
    <property type="protein sequence ID" value="AEE94317.1"/>
    <property type="molecule type" value="Genomic_DNA"/>
</dbReference>
<reference evidence="1 2" key="1">
    <citation type="journal article" date="2011" name="Extremophiles">
        <title>Genomic analysis of Acidianus hospitalis W1 a host for studying crenarchaeal virus and plasmid life cycles.</title>
        <authorList>
            <person name="You X.Y."/>
            <person name="Liu C."/>
            <person name="Wang S.Y."/>
            <person name="Jiang C.Y."/>
            <person name="Shah S.A."/>
            <person name="Prangishvili D."/>
            <person name="She Q."/>
            <person name="Liu S.J."/>
            <person name="Garrett R.A."/>
        </authorList>
    </citation>
    <scope>NUCLEOTIDE SEQUENCE [LARGE SCALE GENOMIC DNA]</scope>
    <source>
        <strain evidence="1 2">W1</strain>
    </source>
</reference>
<accession>F4B515</accession>
<dbReference type="HOGENOM" id="CLU_1567045_0_0_2"/>
<proteinExistence type="predicted"/>
<dbReference type="RefSeq" id="WP_013776232.1">
    <property type="nucleotide sequence ID" value="NC_015518.1"/>
</dbReference>
<keyword evidence="2" id="KW-1185">Reference proteome</keyword>
<evidence type="ECO:0000313" key="1">
    <source>
        <dbReference type="EMBL" id="AEE94317.1"/>
    </source>
</evidence>
<sequence>MWKKKFSLLFHVQVVEVTKEDIIQAVKEDEDLSPYDALHYVISRRYSNSQCGSRLQRKDRPLFFLFIKIKTRAKSKIYRIINISNSSLLKNYRPRKTPYYVNIHRKNEKLALNLVTVQEYTCTNPPGKNTPEGACDYNGEVSTPEPITLGSLLLTGEAESGVSSPAPNSG</sequence>
<evidence type="ECO:0000313" key="2">
    <source>
        <dbReference type="Proteomes" id="UP000008458"/>
    </source>
</evidence>
<dbReference type="AlphaFoldDB" id="F4B515"/>
<protein>
    <submittedName>
        <fullName evidence="1">Uncharacterized protein</fullName>
    </submittedName>
</protein>
<name>F4B515_ACIHW</name>
<dbReference type="KEGG" id="aho:Ahos_1434"/>
<gene>
    <name evidence="1" type="ordered locus">Ahos_1434</name>
</gene>
<organism evidence="1 2">
    <name type="scientific">Acidianus hospitalis (strain W1)</name>
    <dbReference type="NCBI Taxonomy" id="933801"/>
    <lineage>
        <taxon>Archaea</taxon>
        <taxon>Thermoproteota</taxon>
        <taxon>Thermoprotei</taxon>
        <taxon>Sulfolobales</taxon>
        <taxon>Sulfolobaceae</taxon>
        <taxon>Acidianus</taxon>
    </lineage>
</organism>